<evidence type="ECO:0000313" key="4">
    <source>
        <dbReference type="EMBL" id="EON99837.1"/>
    </source>
</evidence>
<proteinExistence type="inferred from homology"/>
<dbReference type="KEGG" id="tmn:UCRPA7_4631"/>
<dbReference type="Proteomes" id="UP000014074">
    <property type="component" value="Unassembled WGS sequence"/>
</dbReference>
<dbReference type="InterPro" id="IPR019398">
    <property type="entry name" value="Pre-rRNA_process_TSR2"/>
</dbReference>
<evidence type="ECO:0000256" key="3">
    <source>
        <dbReference type="SAM" id="MobiDB-lite"/>
    </source>
</evidence>
<dbReference type="EMBL" id="KB933129">
    <property type="protein sequence ID" value="EON99837.1"/>
    <property type="molecule type" value="Genomic_DNA"/>
</dbReference>
<feature type="region of interest" description="Disordered" evidence="3">
    <location>
        <begin position="143"/>
        <end position="202"/>
    </location>
</feature>
<dbReference type="PANTHER" id="PTHR21250">
    <property type="entry name" value="PRE-RRNA-PROCESSING PROTEIN TSR2 HOMOLOG"/>
    <property type="match status" value="1"/>
</dbReference>
<comment type="similarity">
    <text evidence="1">Belongs to the TSR2 family.</text>
</comment>
<protein>
    <submittedName>
        <fullName evidence="4">Putative pre-rrna-processing protein tsr2 protein</fullName>
    </submittedName>
</protein>
<feature type="compositionally biased region" description="Acidic residues" evidence="3">
    <location>
        <begin position="153"/>
        <end position="174"/>
    </location>
</feature>
<dbReference type="GeneID" id="19325101"/>
<name>R8BKW6_PHAM7</name>
<dbReference type="OrthoDB" id="263560at2759"/>
<evidence type="ECO:0000256" key="2">
    <source>
        <dbReference type="ARBA" id="ARBA00022552"/>
    </source>
</evidence>
<evidence type="ECO:0000256" key="1">
    <source>
        <dbReference type="ARBA" id="ARBA00006524"/>
    </source>
</evidence>
<feature type="region of interest" description="Disordered" evidence="3">
    <location>
        <begin position="59"/>
        <end position="80"/>
    </location>
</feature>
<keyword evidence="2" id="KW-0698">rRNA processing</keyword>
<dbReference type="Pfam" id="PF10273">
    <property type="entry name" value="WGG"/>
    <property type="match status" value="1"/>
</dbReference>
<dbReference type="AlphaFoldDB" id="R8BKW6"/>
<evidence type="ECO:0000313" key="5">
    <source>
        <dbReference type="Proteomes" id="UP000014074"/>
    </source>
</evidence>
<accession>R8BKW6</accession>
<gene>
    <name evidence="4" type="ORF">UCRPA7_4631</name>
</gene>
<organism evidence="4 5">
    <name type="scientific">Phaeoacremonium minimum (strain UCR-PA7)</name>
    <name type="common">Esca disease fungus</name>
    <name type="synonym">Togninia minima</name>
    <dbReference type="NCBI Taxonomy" id="1286976"/>
    <lineage>
        <taxon>Eukaryota</taxon>
        <taxon>Fungi</taxon>
        <taxon>Dikarya</taxon>
        <taxon>Ascomycota</taxon>
        <taxon>Pezizomycotina</taxon>
        <taxon>Sordariomycetes</taxon>
        <taxon>Sordariomycetidae</taxon>
        <taxon>Togniniales</taxon>
        <taxon>Togniniaceae</taxon>
        <taxon>Phaeoacremonium</taxon>
    </lineage>
</organism>
<keyword evidence="5" id="KW-1185">Reference proteome</keyword>
<dbReference type="eggNOG" id="KOG4032">
    <property type="taxonomic scope" value="Eukaryota"/>
</dbReference>
<sequence>MASDALSGAARQSNFEQGVALSLNLWPDLTLAVQNHWGGPDSADKRDWFAGAVVDLFPDLANPPKPTDKPQNGATETEEPDVEYVETMLLQVMLDEFEVNVDDDSGFDVAQEIIRIRAGCLKGDFEEVDALRRKYEGKKGGKVDALFKKAEDQDNDTDWDTEDDEEDSDDDMDDAPPLVETKKEKPPPEVDEDGFTKVTRKR</sequence>
<dbReference type="GO" id="GO:0006364">
    <property type="term" value="P:rRNA processing"/>
    <property type="evidence" value="ECO:0007669"/>
    <property type="project" value="UniProtKB-KW"/>
</dbReference>
<reference evidence="5" key="1">
    <citation type="journal article" date="2013" name="Genome Announc.">
        <title>Draft genome sequence of the ascomycete Phaeoacremonium aleophilum strain UCR-PA7, a causal agent of the esca disease complex in grapevines.</title>
        <authorList>
            <person name="Blanco-Ulate B."/>
            <person name="Rolshausen P."/>
            <person name="Cantu D."/>
        </authorList>
    </citation>
    <scope>NUCLEOTIDE SEQUENCE [LARGE SCALE GENOMIC DNA]</scope>
    <source>
        <strain evidence="5">UCR-PA7</strain>
    </source>
</reference>
<dbReference type="RefSeq" id="XP_007915373.1">
    <property type="nucleotide sequence ID" value="XM_007917182.1"/>
</dbReference>
<dbReference type="HOGENOM" id="CLU_074896_0_2_1"/>
<feature type="compositionally biased region" description="Basic and acidic residues" evidence="3">
    <location>
        <begin position="143"/>
        <end position="152"/>
    </location>
</feature>